<gene>
    <name evidence="1" type="ORF">QAD02_019186</name>
</gene>
<reference evidence="1" key="1">
    <citation type="submission" date="2023-04" db="EMBL/GenBank/DDBJ databases">
        <title>A chromosome-level genome assembly of the parasitoid wasp Eretmocerus hayati.</title>
        <authorList>
            <person name="Zhong Y."/>
            <person name="Liu S."/>
            <person name="Liu Y."/>
        </authorList>
    </citation>
    <scope>NUCLEOTIDE SEQUENCE</scope>
    <source>
        <strain evidence="1">ZJU_SS_LIU_2023</strain>
    </source>
</reference>
<organism evidence="1 2">
    <name type="scientific">Eretmocerus hayati</name>
    <dbReference type="NCBI Taxonomy" id="131215"/>
    <lineage>
        <taxon>Eukaryota</taxon>
        <taxon>Metazoa</taxon>
        <taxon>Ecdysozoa</taxon>
        <taxon>Arthropoda</taxon>
        <taxon>Hexapoda</taxon>
        <taxon>Insecta</taxon>
        <taxon>Pterygota</taxon>
        <taxon>Neoptera</taxon>
        <taxon>Endopterygota</taxon>
        <taxon>Hymenoptera</taxon>
        <taxon>Apocrita</taxon>
        <taxon>Proctotrupomorpha</taxon>
        <taxon>Chalcidoidea</taxon>
        <taxon>Aphelinidae</taxon>
        <taxon>Aphelininae</taxon>
        <taxon>Eretmocerus</taxon>
    </lineage>
</organism>
<comment type="caution">
    <text evidence="1">The sequence shown here is derived from an EMBL/GenBank/DDBJ whole genome shotgun (WGS) entry which is preliminary data.</text>
</comment>
<evidence type="ECO:0000313" key="1">
    <source>
        <dbReference type="EMBL" id="KAJ8683394.1"/>
    </source>
</evidence>
<keyword evidence="2" id="KW-1185">Reference proteome</keyword>
<protein>
    <submittedName>
        <fullName evidence="1">Uncharacterized protein</fullName>
    </submittedName>
</protein>
<dbReference type="EMBL" id="CM056741">
    <property type="protein sequence ID" value="KAJ8683394.1"/>
    <property type="molecule type" value="Genomic_DNA"/>
</dbReference>
<name>A0ACC2PIG5_9HYME</name>
<dbReference type="Proteomes" id="UP001239111">
    <property type="component" value="Chromosome 1"/>
</dbReference>
<sequence length="847" mass="97308">MYPNLFKHLDSSKNFKNIPENKGIPTNDNESDDKDNLFGKDQIQKKEECYPEVSVQTFFDFMRTAYQVNESFEELASTLTANSAINWTELTRISLNLDSLEKKVEKEKDVKKDSELKYVDSQESNPVLLPSEVDCYQVQEDCSIALKVSKELSTCDHNSRKNSLAEKSFSKTKSLSSIKLSRDIQEPPLSFVMKRCLSDVLHEGLLDSVLPYMIPKLVLSQPVLRKSIVLEPKKSMSNQNECNRNSTDMNDKEKDKENNKHRKSTESEVEIHVCDEAKNIKKDFCCPQKLLVQKMCYFADVTAGQKLEDMDISVHCDVTIFDWLMRWVKKDLLKKSEWPVLEPNNVVPIMVSASFLQMEPLLEDCLAYCHDNMSEILKSTSVLTCLNDTLLSRLADLFTNAEVETLKDKKDKIQSRLFCRLIMSLANTRPDSAKGHFSSLATLLKCLRCGKNVLRSVSDLVPCIPCNMRIDSRGNIYSKHVRDMTWNLNDYIQKLRSELCSWRKVYWRLWGDCHFLLCRQCGIYFPINQMSWCSYHPESPQFFINEQQKTTPFPLGRFPCCSQRAYRFQALINRDGCRFREHVPDIVSERDEFVVNVFLAHREIISVEAPQLFFPEKITRLKVRDPSLPPGQLACKETFWWEGIEIMPPRPKLGLLAKIWGGSSLPKRSKFTSQKMKKKERHQISQLTESSSTVSSESCDDEDNGSSSDSSTADESLASDQTRDVKLPDYSRKRIKRVNNHKRSQMDGIGSWSSDLSVRYNQDNQRDAEEKIAAQMVSLLSKRNMLEHNLRSKSLSLGKHTIWNNHAQPIGGSYVKLEAEFFCQLAQNSRCKSAANSKGIVRVKSSK</sequence>
<accession>A0ACC2PIG5</accession>
<evidence type="ECO:0000313" key="2">
    <source>
        <dbReference type="Proteomes" id="UP001239111"/>
    </source>
</evidence>
<proteinExistence type="predicted"/>